<evidence type="ECO:0000256" key="1">
    <source>
        <dbReference type="ARBA" id="ARBA00005836"/>
    </source>
</evidence>
<dbReference type="PROSITE" id="PS51257">
    <property type="entry name" value="PROKAR_LIPOPROTEIN"/>
    <property type="match status" value="1"/>
</dbReference>
<proteinExistence type="inferred from homology"/>
<comment type="similarity">
    <text evidence="1">Belongs to the peptidase U62 family.</text>
</comment>
<evidence type="ECO:0000256" key="4">
    <source>
        <dbReference type="ARBA" id="ARBA00023049"/>
    </source>
</evidence>
<evidence type="ECO:0000259" key="6">
    <source>
        <dbReference type="Pfam" id="PF19289"/>
    </source>
</evidence>
<evidence type="ECO:0000313" key="8">
    <source>
        <dbReference type="EMBL" id="WWV66964.1"/>
    </source>
</evidence>
<reference evidence="8 9" key="1">
    <citation type="submission" date="2024-02" db="EMBL/GenBank/DDBJ databases">
        <title>Whole genome sequencing of Parabacteroides sp. AD58.</title>
        <authorList>
            <person name="Chaplin A.V."/>
            <person name="Pikina A.P."/>
            <person name="Sokolova S.R."/>
            <person name="Korostin D.O."/>
            <person name="Efimov B.A."/>
        </authorList>
    </citation>
    <scope>NUCLEOTIDE SEQUENCE [LARGE SCALE GENOMIC DNA]</scope>
    <source>
        <strain evidence="8 9">AD58</strain>
    </source>
</reference>
<feature type="domain" description="Metalloprotease TldD/E C-terminal" evidence="6">
    <location>
        <begin position="276"/>
        <end position="509"/>
    </location>
</feature>
<dbReference type="InterPro" id="IPR045569">
    <property type="entry name" value="Metalloprtase-TldD/E_C"/>
</dbReference>
<evidence type="ECO:0000259" key="5">
    <source>
        <dbReference type="Pfam" id="PF01523"/>
    </source>
</evidence>
<dbReference type="InterPro" id="IPR025502">
    <property type="entry name" value="TldD"/>
</dbReference>
<accession>A0ABZ2ILT2</accession>
<dbReference type="Pfam" id="PF19290">
    <property type="entry name" value="PmbA_TldD_2nd"/>
    <property type="match status" value="1"/>
</dbReference>
<dbReference type="PIRSF" id="PIRSF004919">
    <property type="entry name" value="TldD"/>
    <property type="match status" value="1"/>
</dbReference>
<keyword evidence="2" id="KW-0645">Protease</keyword>
<dbReference type="PANTHER" id="PTHR30624:SF4">
    <property type="entry name" value="METALLOPROTEASE TLDD"/>
    <property type="match status" value="1"/>
</dbReference>
<name>A0ABZ2ILT2_9BACT</name>
<dbReference type="InterPro" id="IPR051463">
    <property type="entry name" value="Peptidase_U62_metallo"/>
</dbReference>
<dbReference type="EMBL" id="CP146284">
    <property type="protein sequence ID" value="WWV66964.1"/>
    <property type="molecule type" value="Genomic_DNA"/>
</dbReference>
<dbReference type="Pfam" id="PF19289">
    <property type="entry name" value="PmbA_TldD_3rd"/>
    <property type="match status" value="1"/>
</dbReference>
<keyword evidence="4" id="KW-0482">Metalloprotease</keyword>
<dbReference type="Gene3D" id="3.30.2290.10">
    <property type="entry name" value="PmbA/TldD superfamily"/>
    <property type="match status" value="1"/>
</dbReference>
<dbReference type="PROSITE" id="PS51318">
    <property type="entry name" value="TAT"/>
    <property type="match status" value="1"/>
</dbReference>
<dbReference type="InterPro" id="IPR035068">
    <property type="entry name" value="TldD/PmbA_N"/>
</dbReference>
<feature type="domain" description="Metalloprotease TldD/E N-terminal" evidence="5">
    <location>
        <begin position="69"/>
        <end position="133"/>
    </location>
</feature>
<dbReference type="InterPro" id="IPR006311">
    <property type="entry name" value="TAT_signal"/>
</dbReference>
<dbReference type="Pfam" id="PF01523">
    <property type="entry name" value="PmbA_TldD_1st"/>
    <property type="match status" value="1"/>
</dbReference>
<evidence type="ECO:0000256" key="2">
    <source>
        <dbReference type="ARBA" id="ARBA00022670"/>
    </source>
</evidence>
<organism evidence="8 9">
    <name type="scientific">Parabacteroides absconsus</name>
    <dbReference type="NCBI Taxonomy" id="2951805"/>
    <lineage>
        <taxon>Bacteria</taxon>
        <taxon>Pseudomonadati</taxon>
        <taxon>Bacteroidota</taxon>
        <taxon>Bacteroidia</taxon>
        <taxon>Bacteroidales</taxon>
        <taxon>Tannerellaceae</taxon>
        <taxon>Parabacteroides</taxon>
    </lineage>
</organism>
<evidence type="ECO:0000256" key="3">
    <source>
        <dbReference type="ARBA" id="ARBA00022801"/>
    </source>
</evidence>
<keyword evidence="9" id="KW-1185">Reference proteome</keyword>
<sequence length="511" mass="55974">MNINRRDFIKSGGMLVLGSLVAPSFLASCTSPEAAKAEGIAFGMNHFKVTESDLKKVLAAALEKGGDYADLFFEHTLNNGIQLQDGAVNNAQSNIDFGMGVRVLSGDQTGYAYVENITLDEMLKAARTAARIADNSNANKTIAALTEVKPNGSYYDVQTPWESFTVKDKMPYLQKLNDKIFALDKRVHKVRAFLSDSTSHIFFCNSEGQMYYDYRPMCSLSAVCIMEDNGRIENSYASRSYRMGTEFLTDELLDTLAKESVDKTSILFQAVKPKGGEMPVVMGAGGSGILLHEAIGHAFEADFNRKKTSIFSDLLNKKVCDEHINVVDDGTIRFNRGSVNIDDEGTEGQKTYIVREGILTSYLHDRISAKHYGIQSTGNGRRENFRQIPIPRMRATYMEAGNVTEEEIIASVKNGIYASSFTNGQVQIGAGDFTFFVKDGYLIENGKLTQPIKDINIIGNGPKALADITMVGNNYKMDDGTWTCGKDGQSCPVTCGMPSALVSKLTVGGEN</sequence>
<dbReference type="RefSeq" id="WP_251967435.1">
    <property type="nucleotide sequence ID" value="NZ_CP146284.1"/>
</dbReference>
<gene>
    <name evidence="8" type="ORF">NEE14_002945</name>
</gene>
<dbReference type="InterPro" id="IPR036059">
    <property type="entry name" value="TldD/PmbA_sf"/>
</dbReference>
<dbReference type="PANTHER" id="PTHR30624">
    <property type="entry name" value="UNCHARACTERIZED PROTEIN TLDD AND PMBA"/>
    <property type="match status" value="1"/>
</dbReference>
<feature type="domain" description="Metalloprotease TldD/E central" evidence="7">
    <location>
        <begin position="160"/>
        <end position="265"/>
    </location>
</feature>
<dbReference type="InterPro" id="IPR002510">
    <property type="entry name" value="Metalloprtase-TldD/E_N"/>
</dbReference>
<evidence type="ECO:0000313" key="9">
    <source>
        <dbReference type="Proteomes" id="UP001320603"/>
    </source>
</evidence>
<dbReference type="SUPFAM" id="SSF111283">
    <property type="entry name" value="Putative modulator of DNA gyrase, PmbA/TldD"/>
    <property type="match status" value="1"/>
</dbReference>
<protein>
    <submittedName>
        <fullName evidence="8">Metallopeptidase TldD-related protein</fullName>
    </submittedName>
</protein>
<dbReference type="InterPro" id="IPR045570">
    <property type="entry name" value="Metalloprtase-TldD/E_cen_dom"/>
</dbReference>
<dbReference type="Proteomes" id="UP001320603">
    <property type="component" value="Chromosome"/>
</dbReference>
<keyword evidence="3" id="KW-0378">Hydrolase</keyword>
<evidence type="ECO:0000259" key="7">
    <source>
        <dbReference type="Pfam" id="PF19290"/>
    </source>
</evidence>